<evidence type="ECO:0000313" key="2">
    <source>
        <dbReference type="EMBL" id="PIR13401.1"/>
    </source>
</evidence>
<proteinExistence type="predicted"/>
<comment type="caution">
    <text evidence="2">The sequence shown here is derived from an EMBL/GenBank/DDBJ whole genome shotgun (WGS) entry which is preliminary data.</text>
</comment>
<dbReference type="AlphaFoldDB" id="A0A2M6K8Y5"/>
<dbReference type="Proteomes" id="UP000230869">
    <property type="component" value="Unassembled WGS sequence"/>
</dbReference>
<reference evidence="2 3" key="1">
    <citation type="submission" date="2017-09" db="EMBL/GenBank/DDBJ databases">
        <title>Depth-based differentiation of microbial function through sediment-hosted aquifers and enrichment of novel symbionts in the deep terrestrial subsurface.</title>
        <authorList>
            <person name="Probst A.J."/>
            <person name="Ladd B."/>
            <person name="Jarett J.K."/>
            <person name="Geller-Mcgrath D.E."/>
            <person name="Sieber C.M."/>
            <person name="Emerson J.B."/>
            <person name="Anantharaman K."/>
            <person name="Thomas B.C."/>
            <person name="Malmstrom R."/>
            <person name="Stieglmeier M."/>
            <person name="Klingl A."/>
            <person name="Woyke T."/>
            <person name="Ryan C.M."/>
            <person name="Banfield J.F."/>
        </authorList>
    </citation>
    <scope>NUCLEOTIDE SEQUENCE [LARGE SCALE GENOMIC DNA]</scope>
    <source>
        <strain evidence="2">CG11_big_fil_rev_8_21_14_0_20_39_10</strain>
    </source>
</reference>
<protein>
    <submittedName>
        <fullName evidence="2">Uncharacterized protein</fullName>
    </submittedName>
</protein>
<keyword evidence="1" id="KW-1133">Transmembrane helix</keyword>
<dbReference type="InterPro" id="IPR043993">
    <property type="entry name" value="T4SS_pilin"/>
</dbReference>
<keyword evidence="1" id="KW-0472">Membrane</keyword>
<dbReference type="EMBL" id="PCWW01000039">
    <property type="protein sequence ID" value="PIR13401.1"/>
    <property type="molecule type" value="Genomic_DNA"/>
</dbReference>
<name>A0A2M6K8Y5_9BACT</name>
<evidence type="ECO:0000313" key="3">
    <source>
        <dbReference type="Proteomes" id="UP000230869"/>
    </source>
</evidence>
<sequence length="276" mass="30323">MQKKASKILIMVFLLIFILQLASLIFLLLTPQETKASLLEPGAKAKFQPQVQIPGLNVNEVQPDGSTKAIGNYIVAIYKYAIGIVGILAAVVLMWGGVLWLTAGGNAERIGNAKSWIMASLSGLVLALASFMILSMINPDLVNFKIKNLTQTASNAKYCCSYKLGPFSGFMQTNNNKQEYSCTPVPTNMQPTYGDTPEYNPNTQVCEKQNDNTYKVISFGCCACTSTNCPNTFSFVKCHEKTTKTECDVMSASSSYTWTSFQQNCDKYPDICKKTP</sequence>
<feature type="transmembrane region" description="Helical" evidence="1">
    <location>
        <begin position="7"/>
        <end position="29"/>
    </location>
</feature>
<dbReference type="Pfam" id="PF18895">
    <property type="entry name" value="T4SS_pilin"/>
    <property type="match status" value="1"/>
</dbReference>
<keyword evidence="1" id="KW-0812">Transmembrane</keyword>
<feature type="transmembrane region" description="Helical" evidence="1">
    <location>
        <begin position="80"/>
        <end position="103"/>
    </location>
</feature>
<gene>
    <name evidence="2" type="ORF">COV49_02445</name>
</gene>
<feature type="transmembrane region" description="Helical" evidence="1">
    <location>
        <begin position="115"/>
        <end position="137"/>
    </location>
</feature>
<accession>A0A2M6K8Y5</accession>
<evidence type="ECO:0000256" key="1">
    <source>
        <dbReference type="SAM" id="Phobius"/>
    </source>
</evidence>
<organism evidence="2 3">
    <name type="scientific">Candidatus Falkowbacteria bacterium CG11_big_fil_rev_8_21_14_0_20_39_10</name>
    <dbReference type="NCBI Taxonomy" id="1974570"/>
    <lineage>
        <taxon>Bacteria</taxon>
        <taxon>Candidatus Falkowiibacteriota</taxon>
    </lineage>
</organism>